<dbReference type="EMBL" id="QXGE01001226">
    <property type="protein sequence ID" value="KAE9295764.1"/>
    <property type="molecule type" value="Genomic_DNA"/>
</dbReference>
<comment type="caution">
    <text evidence="9">The sequence shown here is derived from an EMBL/GenBank/DDBJ whole genome shotgun (WGS) entry which is preliminary data.</text>
</comment>
<keyword evidence="14" id="KW-1185">Reference proteome</keyword>
<dbReference type="Proteomes" id="UP000441208">
    <property type="component" value="Unassembled WGS sequence"/>
</dbReference>
<evidence type="ECO:0000313" key="19">
    <source>
        <dbReference type="Proteomes" id="UP000476176"/>
    </source>
</evidence>
<dbReference type="PANTHER" id="PTHR11384:SF67">
    <property type="entry name" value="ATP-BINDING CASSETTE SUB-FAMILY D MEMBER 1"/>
    <property type="match status" value="1"/>
</dbReference>
<dbReference type="Proteomes" id="UP000433483">
    <property type="component" value="Unassembled WGS sequence"/>
</dbReference>
<dbReference type="GO" id="GO:0042760">
    <property type="term" value="P:very long-chain fatty acid catabolic process"/>
    <property type="evidence" value="ECO:0007669"/>
    <property type="project" value="TreeGrafter"/>
</dbReference>
<evidence type="ECO:0000313" key="10">
    <source>
        <dbReference type="EMBL" id="KAE9208921.1"/>
    </source>
</evidence>
<keyword evidence="3" id="KW-1133">Transmembrane helix</keyword>
<dbReference type="Proteomes" id="UP000440367">
    <property type="component" value="Unassembled WGS sequence"/>
</dbReference>
<evidence type="ECO:0000313" key="6">
    <source>
        <dbReference type="EMBL" id="KAE8994039.1"/>
    </source>
</evidence>
<dbReference type="AlphaFoldDB" id="A0A6A3X6X8"/>
<dbReference type="InterPro" id="IPR050835">
    <property type="entry name" value="ABC_transporter_sub-D"/>
</dbReference>
<dbReference type="GO" id="GO:0006635">
    <property type="term" value="P:fatty acid beta-oxidation"/>
    <property type="evidence" value="ECO:0007669"/>
    <property type="project" value="TreeGrafter"/>
</dbReference>
<evidence type="ECO:0000256" key="4">
    <source>
        <dbReference type="ARBA" id="ARBA00023136"/>
    </source>
</evidence>
<dbReference type="EMBL" id="QXFW01001241">
    <property type="protein sequence ID" value="KAE8994039.1"/>
    <property type="molecule type" value="Genomic_DNA"/>
</dbReference>
<evidence type="ECO:0000313" key="11">
    <source>
        <dbReference type="EMBL" id="KAE9251083.1"/>
    </source>
</evidence>
<evidence type="ECO:0000313" key="13">
    <source>
        <dbReference type="Proteomes" id="UP000429523"/>
    </source>
</evidence>
<evidence type="ECO:0008006" key="21">
    <source>
        <dbReference type="Google" id="ProtNLM"/>
    </source>
</evidence>
<dbReference type="GO" id="GO:0005324">
    <property type="term" value="F:long-chain fatty acid transmembrane transporter activity"/>
    <property type="evidence" value="ECO:0007669"/>
    <property type="project" value="TreeGrafter"/>
</dbReference>
<dbReference type="EMBL" id="QXFZ01001146">
    <property type="protein sequence ID" value="KAE9096000.1"/>
    <property type="molecule type" value="Genomic_DNA"/>
</dbReference>
<evidence type="ECO:0000313" key="7">
    <source>
        <dbReference type="EMBL" id="KAE9093371.1"/>
    </source>
</evidence>
<keyword evidence="1" id="KW-0813">Transport</keyword>
<evidence type="ECO:0000313" key="5">
    <source>
        <dbReference type="EMBL" id="KAE8947769.1"/>
    </source>
</evidence>
<dbReference type="GO" id="GO:0005524">
    <property type="term" value="F:ATP binding"/>
    <property type="evidence" value="ECO:0007669"/>
    <property type="project" value="TreeGrafter"/>
</dbReference>
<sequence length="51" mass="6170">MYSYCREQNITLFTVSHRKSLWTYHEYVLRFDGRGDYELKKIDEADEAFGS</sequence>
<evidence type="ECO:0000313" key="18">
    <source>
        <dbReference type="Proteomes" id="UP000460718"/>
    </source>
</evidence>
<organism evidence="9 14">
    <name type="scientific">Phytophthora fragariae</name>
    <dbReference type="NCBI Taxonomy" id="53985"/>
    <lineage>
        <taxon>Eukaryota</taxon>
        <taxon>Sar</taxon>
        <taxon>Stramenopiles</taxon>
        <taxon>Oomycota</taxon>
        <taxon>Peronosporomycetes</taxon>
        <taxon>Peronosporales</taxon>
        <taxon>Peronosporaceae</taxon>
        <taxon>Phytophthora</taxon>
    </lineage>
</organism>
<evidence type="ECO:0000313" key="17">
    <source>
        <dbReference type="Proteomes" id="UP000441208"/>
    </source>
</evidence>
<keyword evidence="2" id="KW-0812">Transmembrane</keyword>
<evidence type="ECO:0000313" key="20">
    <source>
        <dbReference type="Proteomes" id="UP000488956"/>
    </source>
</evidence>
<gene>
    <name evidence="12" type="ORF">PF001_g17181</name>
    <name evidence="10" type="ORF">PF002_g19258</name>
    <name evidence="11" type="ORF">PF004_g2652</name>
    <name evidence="9" type="ORF">PF005_g18067</name>
    <name evidence="8" type="ORF">PF007_g17175</name>
    <name evidence="5" type="ORF">PF009_g2647</name>
    <name evidence="7" type="ORF">PF010_g17507</name>
    <name evidence="6" type="ORF">PF011_g16889</name>
</gene>
<dbReference type="GO" id="GO:0015910">
    <property type="term" value="P:long-chain fatty acid import into peroxisome"/>
    <property type="evidence" value="ECO:0007669"/>
    <property type="project" value="TreeGrafter"/>
</dbReference>
<reference evidence="13 14" key="1">
    <citation type="submission" date="2018-08" db="EMBL/GenBank/DDBJ databases">
        <title>Genomic investigation of the strawberry pathogen Phytophthora fragariae indicates pathogenicity is determined by transcriptional variation in three key races.</title>
        <authorList>
            <person name="Adams T.M."/>
            <person name="Armitage A.D."/>
            <person name="Sobczyk M.K."/>
            <person name="Bates H.J."/>
            <person name="Dunwell J.M."/>
            <person name="Nellist C.F."/>
            <person name="Harrison R.J."/>
        </authorList>
    </citation>
    <scope>NUCLEOTIDE SEQUENCE [LARGE SCALE GENOMIC DNA]</scope>
    <source>
        <strain evidence="12 15">A4</strain>
        <strain evidence="10 16">BC-1</strain>
        <strain evidence="11 19">BC-23</strain>
        <strain evidence="9 14">NOV-27</strain>
        <strain evidence="8 17">NOV-71</strain>
        <strain evidence="5 13">NOV-9</strain>
        <strain evidence="7 20">ONT-3</strain>
        <strain evidence="6 18">SCRP245</strain>
    </source>
</reference>
<dbReference type="EMBL" id="QXGB01001289">
    <property type="protein sequence ID" value="KAE9193439.1"/>
    <property type="molecule type" value="Genomic_DNA"/>
</dbReference>
<dbReference type="PANTHER" id="PTHR11384">
    <property type="entry name" value="ATP-BINDING CASSETTE, SUB-FAMILY D MEMBER"/>
    <property type="match status" value="1"/>
</dbReference>
<dbReference type="Proteomes" id="UP000429523">
    <property type="component" value="Unassembled WGS sequence"/>
</dbReference>
<evidence type="ECO:0000313" key="12">
    <source>
        <dbReference type="EMBL" id="KAE9295764.1"/>
    </source>
</evidence>
<dbReference type="GO" id="GO:0005778">
    <property type="term" value="C:peroxisomal membrane"/>
    <property type="evidence" value="ECO:0007669"/>
    <property type="project" value="TreeGrafter"/>
</dbReference>
<dbReference type="Proteomes" id="UP000476176">
    <property type="component" value="Unassembled WGS sequence"/>
</dbReference>
<dbReference type="GO" id="GO:0007031">
    <property type="term" value="P:peroxisome organization"/>
    <property type="evidence" value="ECO:0007669"/>
    <property type="project" value="TreeGrafter"/>
</dbReference>
<protein>
    <recommendedName>
        <fullName evidence="21">ABC transporter family G domain-containing protein</fullName>
    </recommendedName>
</protein>
<evidence type="ECO:0000313" key="16">
    <source>
        <dbReference type="Proteomes" id="UP000440367"/>
    </source>
</evidence>
<dbReference type="Proteomes" id="UP000437068">
    <property type="component" value="Unassembled WGS sequence"/>
</dbReference>
<evidence type="ECO:0000256" key="3">
    <source>
        <dbReference type="ARBA" id="ARBA00022989"/>
    </source>
</evidence>
<proteinExistence type="predicted"/>
<evidence type="ECO:0000256" key="1">
    <source>
        <dbReference type="ARBA" id="ARBA00022448"/>
    </source>
</evidence>
<dbReference type="GO" id="GO:0042626">
    <property type="term" value="F:ATPase-coupled transmembrane transporter activity"/>
    <property type="evidence" value="ECO:0007669"/>
    <property type="project" value="TreeGrafter"/>
</dbReference>
<evidence type="ECO:0000313" key="9">
    <source>
        <dbReference type="EMBL" id="KAE9193439.1"/>
    </source>
</evidence>
<dbReference type="Proteomes" id="UP000488956">
    <property type="component" value="Unassembled WGS sequence"/>
</dbReference>
<evidence type="ECO:0000313" key="8">
    <source>
        <dbReference type="EMBL" id="KAE9096000.1"/>
    </source>
</evidence>
<dbReference type="EMBL" id="QXGD01001320">
    <property type="protein sequence ID" value="KAE9208921.1"/>
    <property type="molecule type" value="Genomic_DNA"/>
</dbReference>
<accession>A0A6A3X6X8</accession>
<dbReference type="EMBL" id="QXFX01001270">
    <property type="protein sequence ID" value="KAE9093371.1"/>
    <property type="molecule type" value="Genomic_DNA"/>
</dbReference>
<dbReference type="Proteomes" id="UP000460718">
    <property type="component" value="Unassembled WGS sequence"/>
</dbReference>
<dbReference type="OrthoDB" id="422637at2759"/>
<evidence type="ECO:0000313" key="15">
    <source>
        <dbReference type="Proteomes" id="UP000437068"/>
    </source>
</evidence>
<dbReference type="EMBL" id="QXGF01000071">
    <property type="protein sequence ID" value="KAE8947769.1"/>
    <property type="molecule type" value="Genomic_DNA"/>
</dbReference>
<dbReference type="EMBL" id="QXGC01000077">
    <property type="protein sequence ID" value="KAE9251083.1"/>
    <property type="molecule type" value="Genomic_DNA"/>
</dbReference>
<evidence type="ECO:0000256" key="2">
    <source>
        <dbReference type="ARBA" id="ARBA00022692"/>
    </source>
</evidence>
<name>A0A6A3X6X8_9STRA</name>
<keyword evidence="4" id="KW-0472">Membrane</keyword>
<evidence type="ECO:0000313" key="14">
    <source>
        <dbReference type="Proteomes" id="UP000433483"/>
    </source>
</evidence>